<evidence type="ECO:0000313" key="5">
    <source>
        <dbReference type="EMBL" id="KAL3320385.1"/>
    </source>
</evidence>
<dbReference type="PANTHER" id="PTHR35081:SF1">
    <property type="entry name" value="COILED-COIL DOMAIN-CONTAINING PROTEIN 105"/>
    <property type="match status" value="1"/>
</dbReference>
<dbReference type="Proteomes" id="UP001626550">
    <property type="component" value="Unassembled WGS sequence"/>
</dbReference>
<dbReference type="InterPro" id="IPR038949">
    <property type="entry name" value="TEKTL1"/>
</dbReference>
<dbReference type="AlphaFoldDB" id="A0ABD2QLI3"/>
<evidence type="ECO:0000256" key="4">
    <source>
        <dbReference type="SAM" id="Phobius"/>
    </source>
</evidence>
<evidence type="ECO:0000256" key="2">
    <source>
        <dbReference type="ARBA" id="ARBA00022490"/>
    </source>
</evidence>
<keyword evidence="3" id="KW-0175">Coiled coil</keyword>
<comment type="subcellular location">
    <subcellularLocation>
        <location evidence="1">Cytoplasm</location>
    </subcellularLocation>
</comment>
<keyword evidence="2" id="KW-0963">Cytoplasm</keyword>
<keyword evidence="6" id="KW-1185">Reference proteome</keyword>
<proteinExistence type="predicted"/>
<dbReference type="Pfam" id="PF03148">
    <property type="entry name" value="Tektin"/>
    <property type="match status" value="1"/>
</dbReference>
<dbReference type="EMBL" id="JBJKFK010000056">
    <property type="protein sequence ID" value="KAL3320385.1"/>
    <property type="molecule type" value="Genomic_DNA"/>
</dbReference>
<gene>
    <name evidence="5" type="ORF">Ciccas_000945</name>
</gene>
<organism evidence="5 6">
    <name type="scientific">Cichlidogyrus casuarinus</name>
    <dbReference type="NCBI Taxonomy" id="1844966"/>
    <lineage>
        <taxon>Eukaryota</taxon>
        <taxon>Metazoa</taxon>
        <taxon>Spiralia</taxon>
        <taxon>Lophotrochozoa</taxon>
        <taxon>Platyhelminthes</taxon>
        <taxon>Monogenea</taxon>
        <taxon>Monopisthocotylea</taxon>
        <taxon>Dactylogyridea</taxon>
        <taxon>Ancyrocephalidae</taxon>
        <taxon>Cichlidogyrus</taxon>
    </lineage>
</organism>
<keyword evidence="4" id="KW-1133">Transmembrane helix</keyword>
<dbReference type="InterPro" id="IPR048256">
    <property type="entry name" value="Tektin-like"/>
</dbReference>
<evidence type="ECO:0000256" key="1">
    <source>
        <dbReference type="ARBA" id="ARBA00004496"/>
    </source>
</evidence>
<reference evidence="5 6" key="1">
    <citation type="submission" date="2024-11" db="EMBL/GenBank/DDBJ databases">
        <title>Adaptive evolution of stress response genes in parasites aligns with host niche diversity.</title>
        <authorList>
            <person name="Hahn C."/>
            <person name="Resl P."/>
        </authorList>
    </citation>
    <scope>NUCLEOTIDE SEQUENCE [LARGE SCALE GENOMIC DNA]</scope>
    <source>
        <strain evidence="5">EGGRZ-B1_66</strain>
        <tissue evidence="5">Body</tissue>
    </source>
</reference>
<comment type="caution">
    <text evidence="5">The sequence shown here is derived from an EMBL/GenBank/DDBJ whole genome shotgun (WGS) entry which is preliminary data.</text>
</comment>
<accession>A0ABD2QLI3</accession>
<evidence type="ECO:0000313" key="6">
    <source>
        <dbReference type="Proteomes" id="UP001626550"/>
    </source>
</evidence>
<feature type="transmembrane region" description="Helical" evidence="4">
    <location>
        <begin position="285"/>
        <end position="305"/>
    </location>
</feature>
<feature type="coiled-coil region" evidence="3">
    <location>
        <begin position="116"/>
        <end position="143"/>
    </location>
</feature>
<keyword evidence="4" id="KW-0812">Transmembrane</keyword>
<dbReference type="GO" id="GO:0005737">
    <property type="term" value="C:cytoplasm"/>
    <property type="evidence" value="ECO:0007669"/>
    <property type="project" value="UniProtKB-SubCell"/>
</dbReference>
<sequence length="311" mass="35843">MNETGKVVNKVGEVMETTHLDEPVSAQRNHIRAINNNSVYAYMKEVQDVVVKLQFTLKNMNEKLKIATRYRQVLERMLFDIRKDIQLNKETKKIRMSKPMSETLRDTVDELLDAELSQLKQCKKAVEVQLDKLRENIQKLDRVITLVANVMCERNAVLDILPPTKASEANVSARVETVMKKVNVTELCDHTPVSCTEQFKQSIDDAEMAMKETMSLKVEIQSFIERIQKFIYTSRNAVNESLVRRAGETLEMKQRIELSSMEARRNMNKNTRAIDHLDRSLQNTYVRIGFFGAIFVIGTSLFQGYNGCRKS</sequence>
<evidence type="ECO:0000256" key="3">
    <source>
        <dbReference type="SAM" id="Coils"/>
    </source>
</evidence>
<feature type="coiled-coil region" evidence="3">
    <location>
        <begin position="43"/>
        <end position="77"/>
    </location>
</feature>
<name>A0ABD2QLI3_9PLAT</name>
<protein>
    <submittedName>
        <fullName evidence="5">Uncharacterized protein</fullName>
    </submittedName>
</protein>
<dbReference type="GO" id="GO:0005929">
    <property type="term" value="C:cilium"/>
    <property type="evidence" value="ECO:0007669"/>
    <property type="project" value="UniProtKB-ARBA"/>
</dbReference>
<dbReference type="PANTHER" id="PTHR35081">
    <property type="entry name" value="COILED-COIL DOMAIN-CONTAINING PROTEIN 105"/>
    <property type="match status" value="1"/>
</dbReference>
<keyword evidence="4" id="KW-0472">Membrane</keyword>